<feature type="compositionally biased region" description="Basic and acidic residues" evidence="1">
    <location>
        <begin position="288"/>
        <end position="299"/>
    </location>
</feature>
<reference evidence="3 4" key="1">
    <citation type="journal article" date="2019" name="Int. J. Syst. Evol. Microbiol.">
        <title>The Global Catalogue of Microorganisms (GCM) 10K type strain sequencing project: providing services to taxonomists for standard genome sequencing and annotation.</title>
        <authorList>
            <consortium name="The Broad Institute Genomics Platform"/>
            <consortium name="The Broad Institute Genome Sequencing Center for Infectious Disease"/>
            <person name="Wu L."/>
            <person name="Ma J."/>
        </authorList>
    </citation>
    <scope>NUCLEOTIDE SEQUENCE [LARGE SCALE GENOMIC DNA]</scope>
    <source>
        <strain evidence="3 4">SKJ47</strain>
    </source>
</reference>
<dbReference type="RefSeq" id="WP_379740048.1">
    <property type="nucleotide sequence ID" value="NZ_JBHSVN010000001.1"/>
</dbReference>
<dbReference type="AlphaFoldDB" id="A0ABD5UQ71"/>
<dbReference type="GO" id="GO:0016874">
    <property type="term" value="F:ligase activity"/>
    <property type="evidence" value="ECO:0007669"/>
    <property type="project" value="UniProtKB-KW"/>
</dbReference>
<comment type="caution">
    <text evidence="3">The sequence shown here is derived from an EMBL/GenBank/DDBJ whole genome shotgun (WGS) entry which is preliminary data.</text>
</comment>
<evidence type="ECO:0000259" key="2">
    <source>
        <dbReference type="Pfam" id="PF09414"/>
    </source>
</evidence>
<feature type="region of interest" description="Disordered" evidence="1">
    <location>
        <begin position="194"/>
        <end position="252"/>
    </location>
</feature>
<evidence type="ECO:0000313" key="4">
    <source>
        <dbReference type="Proteomes" id="UP001596296"/>
    </source>
</evidence>
<proteinExistence type="predicted"/>
<feature type="region of interest" description="Disordered" evidence="1">
    <location>
        <begin position="288"/>
        <end position="311"/>
    </location>
</feature>
<dbReference type="EMBL" id="JBHSXL010000003">
    <property type="protein sequence ID" value="MFC6891572.1"/>
    <property type="molecule type" value="Genomic_DNA"/>
</dbReference>
<keyword evidence="4" id="KW-1185">Reference proteome</keyword>
<protein>
    <submittedName>
        <fullName evidence="3">RNA ligase family protein</fullName>
    </submittedName>
</protein>
<feature type="compositionally biased region" description="Basic and acidic residues" evidence="1">
    <location>
        <begin position="238"/>
        <end position="252"/>
    </location>
</feature>
<dbReference type="Proteomes" id="UP001596296">
    <property type="component" value="Unassembled WGS sequence"/>
</dbReference>
<evidence type="ECO:0000313" key="3">
    <source>
        <dbReference type="EMBL" id="MFC6891572.1"/>
    </source>
</evidence>
<organism evidence="3 4">
    <name type="scientific">Halopenitus salinus</name>
    <dbReference type="NCBI Taxonomy" id="1198295"/>
    <lineage>
        <taxon>Archaea</taxon>
        <taxon>Methanobacteriati</taxon>
        <taxon>Methanobacteriota</taxon>
        <taxon>Stenosarchaea group</taxon>
        <taxon>Halobacteria</taxon>
        <taxon>Halobacteriales</taxon>
        <taxon>Haloferacaceae</taxon>
        <taxon>Halopenitus</taxon>
    </lineage>
</organism>
<evidence type="ECO:0000256" key="1">
    <source>
        <dbReference type="SAM" id="MobiDB-lite"/>
    </source>
</evidence>
<sequence length="330" mass="36419">MKEYPSIPRAEDAPDRLLEGGHLWLLEKIDGGHLRMQLRESGLIRFGDRNRVYEDAEEIPVEYRHAVRHVRENLDREALRAAVDDVEDVVLFGEATYRNAIDYEWDRIPPFLGFDVWSDEAGAFRPPDAVESIFEALGLDPVNAIEREVRARDFDPGSYAIPKSEWYDGPAAGVVIRNKSGDRAAMVHPKLEAIDASEASEGSETTGTSNAAGEAETTGETETSGESTPSRGSSDGSPEERPDEVIGRYVSDDRLERTATRIAERGEPVTVEALTERVLERVLRETTLHREGHGGRGTDGRSSGGAGRADAISCEELRDTVTERAVRFLG</sequence>
<dbReference type="SUPFAM" id="SSF56091">
    <property type="entry name" value="DNA ligase/mRNA capping enzyme, catalytic domain"/>
    <property type="match status" value="1"/>
</dbReference>
<keyword evidence="3" id="KW-0436">Ligase</keyword>
<accession>A0ABD5UQ71</accession>
<dbReference type="Gene3D" id="3.30.470.30">
    <property type="entry name" value="DNA ligase/mRNA capping enzyme"/>
    <property type="match status" value="1"/>
</dbReference>
<dbReference type="InterPro" id="IPR021122">
    <property type="entry name" value="RNA_ligase_dom_REL/Rnl2"/>
</dbReference>
<gene>
    <name evidence="3" type="ORF">ACFQE9_02925</name>
</gene>
<feature type="domain" description="RNA ligase" evidence="2">
    <location>
        <begin position="23"/>
        <end position="181"/>
    </location>
</feature>
<dbReference type="Pfam" id="PF09414">
    <property type="entry name" value="RNA_ligase"/>
    <property type="match status" value="1"/>
</dbReference>
<feature type="compositionally biased region" description="Low complexity" evidence="1">
    <location>
        <begin position="204"/>
        <end position="234"/>
    </location>
</feature>
<name>A0ABD5UQ71_9EURY</name>